<dbReference type="InterPro" id="IPR011990">
    <property type="entry name" value="TPR-like_helical_dom_sf"/>
</dbReference>
<protein>
    <submittedName>
        <fullName evidence="1">Tetratricopeptide-like helical domain superfamily</fullName>
    </submittedName>
</protein>
<dbReference type="Gramene" id="mRNA:HanXRQr2_Chr01g0020001">
    <property type="protein sequence ID" value="mRNA:HanXRQr2_Chr01g0020001"/>
    <property type="gene ID" value="HanXRQr2_Chr01g0020001"/>
</dbReference>
<proteinExistence type="predicted"/>
<dbReference type="AlphaFoldDB" id="A0A9K3JVG8"/>
<evidence type="ECO:0000313" key="1">
    <source>
        <dbReference type="EMBL" id="KAF5821881.1"/>
    </source>
</evidence>
<dbReference type="Proteomes" id="UP000215914">
    <property type="component" value="Unassembled WGS sequence"/>
</dbReference>
<comment type="caution">
    <text evidence="1">The sequence shown here is derived from an EMBL/GenBank/DDBJ whole genome shotgun (WGS) entry which is preliminary data.</text>
</comment>
<accession>A0A9K3JVG8</accession>
<dbReference type="PANTHER" id="PTHR46035:SF1">
    <property type="entry name" value="TETRATRICOPEPTIDE REPEAT PROTEIN 4"/>
    <property type="match status" value="1"/>
</dbReference>
<reference evidence="1" key="2">
    <citation type="submission" date="2020-06" db="EMBL/GenBank/DDBJ databases">
        <title>Helianthus annuus Genome sequencing and assembly Release 2.</title>
        <authorList>
            <person name="Gouzy J."/>
            <person name="Langlade N."/>
            <person name="Munos S."/>
        </authorList>
    </citation>
    <scope>NUCLEOTIDE SEQUENCE</scope>
    <source>
        <tissue evidence="1">Leaves</tissue>
    </source>
</reference>
<organism evidence="1 2">
    <name type="scientific">Helianthus annuus</name>
    <name type="common">Common sunflower</name>
    <dbReference type="NCBI Taxonomy" id="4232"/>
    <lineage>
        <taxon>Eukaryota</taxon>
        <taxon>Viridiplantae</taxon>
        <taxon>Streptophyta</taxon>
        <taxon>Embryophyta</taxon>
        <taxon>Tracheophyta</taxon>
        <taxon>Spermatophyta</taxon>
        <taxon>Magnoliopsida</taxon>
        <taxon>eudicotyledons</taxon>
        <taxon>Gunneridae</taxon>
        <taxon>Pentapetalae</taxon>
        <taxon>asterids</taxon>
        <taxon>campanulids</taxon>
        <taxon>Asterales</taxon>
        <taxon>Asteraceae</taxon>
        <taxon>Asteroideae</taxon>
        <taxon>Heliantheae alliance</taxon>
        <taxon>Heliantheae</taxon>
        <taxon>Helianthus</taxon>
    </lineage>
</organism>
<sequence length="128" mass="14485">MHFCVYLFVDIRSIDSLTLCFKLLLGNYGCALSDSEEAIKLSPTNVEAYYRAAKASYSVNKLVEVKAFCEKGLDQDPDNEELKKLKKQIDCQISELQQREAQVSKALKTAKVMHLAYVCRIGWIGKSK</sequence>
<keyword evidence="2" id="KW-1185">Reference proteome</keyword>
<evidence type="ECO:0000313" key="2">
    <source>
        <dbReference type="Proteomes" id="UP000215914"/>
    </source>
</evidence>
<dbReference type="EMBL" id="MNCJ02000316">
    <property type="protein sequence ID" value="KAF5821881.1"/>
    <property type="molecule type" value="Genomic_DNA"/>
</dbReference>
<name>A0A9K3JVG8_HELAN</name>
<dbReference type="Pfam" id="PF14559">
    <property type="entry name" value="TPR_19"/>
    <property type="match status" value="1"/>
</dbReference>
<dbReference type="SUPFAM" id="SSF48452">
    <property type="entry name" value="TPR-like"/>
    <property type="match status" value="1"/>
</dbReference>
<dbReference type="PANTHER" id="PTHR46035">
    <property type="entry name" value="TETRATRICOPEPTIDE REPEAT PROTEIN 4"/>
    <property type="match status" value="1"/>
</dbReference>
<gene>
    <name evidence="1" type="ORF">HanXRQr2_Chr01g0020001</name>
</gene>
<reference evidence="1" key="1">
    <citation type="journal article" date="2017" name="Nature">
        <title>The sunflower genome provides insights into oil metabolism, flowering and Asterid evolution.</title>
        <authorList>
            <person name="Badouin H."/>
            <person name="Gouzy J."/>
            <person name="Grassa C.J."/>
            <person name="Murat F."/>
            <person name="Staton S.E."/>
            <person name="Cottret L."/>
            <person name="Lelandais-Briere C."/>
            <person name="Owens G.L."/>
            <person name="Carrere S."/>
            <person name="Mayjonade B."/>
            <person name="Legrand L."/>
            <person name="Gill N."/>
            <person name="Kane N.C."/>
            <person name="Bowers J.E."/>
            <person name="Hubner S."/>
            <person name="Bellec A."/>
            <person name="Berard A."/>
            <person name="Berges H."/>
            <person name="Blanchet N."/>
            <person name="Boniface M.C."/>
            <person name="Brunel D."/>
            <person name="Catrice O."/>
            <person name="Chaidir N."/>
            <person name="Claudel C."/>
            <person name="Donnadieu C."/>
            <person name="Faraut T."/>
            <person name="Fievet G."/>
            <person name="Helmstetter N."/>
            <person name="King M."/>
            <person name="Knapp S.J."/>
            <person name="Lai Z."/>
            <person name="Le Paslier M.C."/>
            <person name="Lippi Y."/>
            <person name="Lorenzon L."/>
            <person name="Mandel J.R."/>
            <person name="Marage G."/>
            <person name="Marchand G."/>
            <person name="Marquand E."/>
            <person name="Bret-Mestries E."/>
            <person name="Morien E."/>
            <person name="Nambeesan S."/>
            <person name="Nguyen T."/>
            <person name="Pegot-Espagnet P."/>
            <person name="Pouilly N."/>
            <person name="Raftis F."/>
            <person name="Sallet E."/>
            <person name="Schiex T."/>
            <person name="Thomas J."/>
            <person name="Vandecasteele C."/>
            <person name="Vares D."/>
            <person name="Vear F."/>
            <person name="Vautrin S."/>
            <person name="Crespi M."/>
            <person name="Mangin B."/>
            <person name="Burke J.M."/>
            <person name="Salse J."/>
            <person name="Munos S."/>
            <person name="Vincourt P."/>
            <person name="Rieseberg L.H."/>
            <person name="Langlade N.B."/>
        </authorList>
    </citation>
    <scope>NUCLEOTIDE SEQUENCE</scope>
    <source>
        <tissue evidence="1">Leaves</tissue>
    </source>
</reference>
<dbReference type="Gene3D" id="1.25.40.10">
    <property type="entry name" value="Tetratricopeptide repeat domain"/>
    <property type="match status" value="1"/>
</dbReference>